<evidence type="ECO:0000313" key="7">
    <source>
        <dbReference type="EMBL" id="SJN38464.1"/>
    </source>
</evidence>
<keyword evidence="2" id="KW-0201">Cytochrome c-type biogenesis</keyword>
<feature type="domain" description="Thioredoxin" evidence="6">
    <location>
        <begin position="67"/>
        <end position="213"/>
    </location>
</feature>
<keyword evidence="3" id="KW-0812">Transmembrane</keyword>
<organism evidence="7 8">
    <name type="scientific">Luteococcus japonicus LSP_Lj1</name>
    <dbReference type="NCBI Taxonomy" id="1255658"/>
    <lineage>
        <taxon>Bacteria</taxon>
        <taxon>Bacillati</taxon>
        <taxon>Actinomycetota</taxon>
        <taxon>Actinomycetes</taxon>
        <taxon>Propionibacteriales</taxon>
        <taxon>Propionibacteriaceae</taxon>
        <taxon>Luteococcus</taxon>
    </lineage>
</organism>
<dbReference type="InterPro" id="IPR036249">
    <property type="entry name" value="Thioredoxin-like_sf"/>
</dbReference>
<dbReference type="EMBL" id="FUKQ01000043">
    <property type="protein sequence ID" value="SJN38464.1"/>
    <property type="molecule type" value="Genomic_DNA"/>
</dbReference>
<name>A0A1R4K2Q2_9ACTN</name>
<dbReference type="GO" id="GO:0016491">
    <property type="term" value="F:oxidoreductase activity"/>
    <property type="evidence" value="ECO:0007669"/>
    <property type="project" value="InterPro"/>
</dbReference>
<dbReference type="OrthoDB" id="9796554at2"/>
<dbReference type="InterPro" id="IPR013766">
    <property type="entry name" value="Thioredoxin_domain"/>
</dbReference>
<dbReference type="SUPFAM" id="SSF52833">
    <property type="entry name" value="Thioredoxin-like"/>
    <property type="match status" value="1"/>
</dbReference>
<dbReference type="GO" id="GO:0030313">
    <property type="term" value="C:cell envelope"/>
    <property type="evidence" value="ECO:0007669"/>
    <property type="project" value="UniProtKB-SubCell"/>
</dbReference>
<evidence type="ECO:0000256" key="2">
    <source>
        <dbReference type="ARBA" id="ARBA00022748"/>
    </source>
</evidence>
<proteinExistence type="predicted"/>
<evidence type="ECO:0000256" key="4">
    <source>
        <dbReference type="ARBA" id="ARBA00023157"/>
    </source>
</evidence>
<protein>
    <submittedName>
        <fullName evidence="7">Thiol:disulfide oxidoreductase related to ResA</fullName>
    </submittedName>
</protein>
<sequence length="216" mass="22837">MAEQTLTKIISMGLGVALLGLAGCSRNSEPAVPQVTVGGVPDSQRSLAPDEVLAARKQAAIQACPASDLGAKAREGGLPALTLDCLGGDSKVNLAGLRTGGPRVVNLWAQWCQPCTDEAPAFGEVSERARGKVDFLGIDYADPFPGKAIDFAVRHGTLYPQLVDPDKDSRAPLRVSVVPQTFFVDASGLVVHRELKPYTDATQLREAVKQHLGVQL</sequence>
<dbReference type="GO" id="GO:0017004">
    <property type="term" value="P:cytochrome complex assembly"/>
    <property type="evidence" value="ECO:0007669"/>
    <property type="project" value="UniProtKB-KW"/>
</dbReference>
<reference evidence="7 8" key="1">
    <citation type="submission" date="2017-02" db="EMBL/GenBank/DDBJ databases">
        <authorList>
            <person name="Peterson S.W."/>
        </authorList>
    </citation>
    <scope>NUCLEOTIDE SEQUENCE [LARGE SCALE GENOMIC DNA]</scope>
    <source>
        <strain evidence="7 8">LSP_Lj1</strain>
    </source>
</reference>
<dbReference type="AlphaFoldDB" id="A0A1R4K2Q2"/>
<keyword evidence="8" id="KW-1185">Reference proteome</keyword>
<evidence type="ECO:0000256" key="3">
    <source>
        <dbReference type="ARBA" id="ARBA00022968"/>
    </source>
</evidence>
<dbReference type="Gene3D" id="3.40.30.10">
    <property type="entry name" value="Glutaredoxin"/>
    <property type="match status" value="1"/>
</dbReference>
<dbReference type="PROSITE" id="PS51352">
    <property type="entry name" value="THIOREDOXIN_2"/>
    <property type="match status" value="1"/>
</dbReference>
<keyword evidence="4" id="KW-1015">Disulfide bond</keyword>
<comment type="subcellular location">
    <subcellularLocation>
        <location evidence="1">Cell envelope</location>
    </subcellularLocation>
</comment>
<dbReference type="InterPro" id="IPR000866">
    <property type="entry name" value="AhpC/TSA"/>
</dbReference>
<evidence type="ECO:0000256" key="5">
    <source>
        <dbReference type="ARBA" id="ARBA00023284"/>
    </source>
</evidence>
<accession>A0A1R4K2Q2</accession>
<dbReference type="Pfam" id="PF00578">
    <property type="entry name" value="AhpC-TSA"/>
    <property type="match status" value="1"/>
</dbReference>
<dbReference type="Proteomes" id="UP000188342">
    <property type="component" value="Unassembled WGS sequence"/>
</dbReference>
<dbReference type="STRING" id="1255658.FM114_10985"/>
<evidence type="ECO:0000259" key="6">
    <source>
        <dbReference type="PROSITE" id="PS51352"/>
    </source>
</evidence>
<dbReference type="CDD" id="cd02966">
    <property type="entry name" value="TlpA_like_family"/>
    <property type="match status" value="1"/>
</dbReference>
<dbReference type="InterPro" id="IPR050553">
    <property type="entry name" value="Thioredoxin_ResA/DsbE_sf"/>
</dbReference>
<evidence type="ECO:0000256" key="1">
    <source>
        <dbReference type="ARBA" id="ARBA00004196"/>
    </source>
</evidence>
<dbReference type="PANTHER" id="PTHR42852:SF6">
    <property type="entry name" value="THIOL:DISULFIDE INTERCHANGE PROTEIN DSBE"/>
    <property type="match status" value="1"/>
</dbReference>
<evidence type="ECO:0000313" key="8">
    <source>
        <dbReference type="Proteomes" id="UP000188342"/>
    </source>
</evidence>
<keyword evidence="3" id="KW-0735">Signal-anchor</keyword>
<dbReference type="RefSeq" id="WP_094765205.1">
    <property type="nucleotide sequence ID" value="NZ_FUKQ01000043.1"/>
</dbReference>
<dbReference type="GO" id="GO:0016209">
    <property type="term" value="F:antioxidant activity"/>
    <property type="evidence" value="ECO:0007669"/>
    <property type="project" value="InterPro"/>
</dbReference>
<keyword evidence="5" id="KW-0676">Redox-active center</keyword>
<gene>
    <name evidence="7" type="ORF">FM114_10985</name>
</gene>
<dbReference type="PANTHER" id="PTHR42852">
    <property type="entry name" value="THIOL:DISULFIDE INTERCHANGE PROTEIN DSBE"/>
    <property type="match status" value="1"/>
</dbReference>